<dbReference type="RefSeq" id="WP_069270778.1">
    <property type="nucleotide sequence ID" value="NZ_CP013444.1"/>
</dbReference>
<sequence>MKHWIDAVRGVLRRSEIRLVVAFSGLALATRIVTYSWGVTLVGTALFSFMLWDLFVEWRRFLPPFRRMMLKRAMRIMKALRPLRKLPPDVPVLYGAVMMYIIARLILATLHWMPLLGSIHEMFCIGVVTSIAALRHAHLILARIAKWSWGKMLGKALYALSTAVCVAVGTAQAIRTTRLLTHADAKYFPSFVGLLSSWYVVLNFVRCAAIFLTVCGAILILINLPSLLLRSVRAWFKFLPKERTNRVFIWWRRVRFGRRGDPALQGRYLRDIIELFTPMALLGIAAVIVAAPESIAGARATAIILNQTLFAMEYTADGGCPAVGNLPTVHLDRDFVSTGVLVGNRLITMRQECHGPEKAK</sequence>
<keyword evidence="1" id="KW-0812">Transmembrane</keyword>
<dbReference type="EMBL" id="CP013444">
    <property type="protein sequence ID" value="AOK18507.1"/>
    <property type="molecule type" value="Genomic_DNA"/>
</dbReference>
<accession>A0A1B4PX31</accession>
<feature type="transmembrane region" description="Helical" evidence="1">
    <location>
        <begin position="44"/>
        <end position="62"/>
    </location>
</feature>
<evidence type="ECO:0000256" key="1">
    <source>
        <dbReference type="SAM" id="Phobius"/>
    </source>
</evidence>
<feature type="transmembrane region" description="Helical" evidence="1">
    <location>
        <begin position="91"/>
        <end position="113"/>
    </location>
</feature>
<dbReference type="Proteomes" id="UP000094776">
    <property type="component" value="Chromosome 2"/>
</dbReference>
<dbReference type="AlphaFoldDB" id="A0A1B4PX31"/>
<feature type="transmembrane region" description="Helical" evidence="1">
    <location>
        <begin position="272"/>
        <end position="291"/>
    </location>
</feature>
<feature type="transmembrane region" description="Helical" evidence="1">
    <location>
        <begin position="156"/>
        <end position="174"/>
    </location>
</feature>
<feature type="transmembrane region" description="Helical" evidence="1">
    <location>
        <begin position="20"/>
        <end position="38"/>
    </location>
</feature>
<keyword evidence="1" id="KW-0472">Membrane</keyword>
<feature type="transmembrane region" description="Helical" evidence="1">
    <location>
        <begin position="119"/>
        <end position="144"/>
    </location>
</feature>
<protein>
    <recommendedName>
        <fullName evidence="4">Transmembrane protein</fullName>
    </recommendedName>
</protein>
<evidence type="ECO:0000313" key="3">
    <source>
        <dbReference type="Proteomes" id="UP000094776"/>
    </source>
</evidence>
<keyword evidence="1" id="KW-1133">Transmembrane helix</keyword>
<evidence type="ECO:0008006" key="4">
    <source>
        <dbReference type="Google" id="ProtNLM"/>
    </source>
</evidence>
<feature type="transmembrane region" description="Helical" evidence="1">
    <location>
        <begin position="198"/>
        <end position="224"/>
    </location>
</feature>
<proteinExistence type="predicted"/>
<gene>
    <name evidence="2" type="ORF">WT26_20895</name>
</gene>
<name>A0A1B4PX31_BURCE</name>
<reference evidence="2 3" key="1">
    <citation type="submission" date="2015-12" db="EMBL/GenBank/DDBJ databases">
        <title>Diversity of Burkholderia near neighbor genomes.</title>
        <authorList>
            <person name="Sahl J."/>
            <person name="Wagner D."/>
            <person name="Keim P."/>
        </authorList>
    </citation>
    <scope>NUCLEOTIDE SEQUENCE [LARGE SCALE GENOMIC DNA]</scope>
    <source>
        <strain evidence="2 3">MSMB1184WGS</strain>
    </source>
</reference>
<organism evidence="2 3">
    <name type="scientific">Burkholderia cepacia</name>
    <name type="common">Pseudomonas cepacia</name>
    <dbReference type="NCBI Taxonomy" id="292"/>
    <lineage>
        <taxon>Bacteria</taxon>
        <taxon>Pseudomonadati</taxon>
        <taxon>Pseudomonadota</taxon>
        <taxon>Betaproteobacteria</taxon>
        <taxon>Burkholderiales</taxon>
        <taxon>Burkholderiaceae</taxon>
        <taxon>Burkholderia</taxon>
        <taxon>Burkholderia cepacia complex</taxon>
    </lineage>
</organism>
<evidence type="ECO:0000313" key="2">
    <source>
        <dbReference type="EMBL" id="AOK18507.1"/>
    </source>
</evidence>